<evidence type="ECO:0000256" key="2">
    <source>
        <dbReference type="SAM" id="SignalP"/>
    </source>
</evidence>
<proteinExistence type="predicted"/>
<evidence type="ECO:0000313" key="3">
    <source>
        <dbReference type="EMBL" id="TKW16838.1"/>
    </source>
</evidence>
<feature type="compositionally biased region" description="Basic and acidic residues" evidence="1">
    <location>
        <begin position="72"/>
        <end position="88"/>
    </location>
</feature>
<keyword evidence="2" id="KW-0732">Signal</keyword>
<organism evidence="3 4">
    <name type="scientific">Setaria viridis</name>
    <name type="common">Green bristlegrass</name>
    <name type="synonym">Setaria italica subsp. viridis</name>
    <dbReference type="NCBI Taxonomy" id="4556"/>
    <lineage>
        <taxon>Eukaryota</taxon>
        <taxon>Viridiplantae</taxon>
        <taxon>Streptophyta</taxon>
        <taxon>Embryophyta</taxon>
        <taxon>Tracheophyta</taxon>
        <taxon>Spermatophyta</taxon>
        <taxon>Magnoliopsida</taxon>
        <taxon>Liliopsida</taxon>
        <taxon>Poales</taxon>
        <taxon>Poaceae</taxon>
        <taxon>PACMAD clade</taxon>
        <taxon>Panicoideae</taxon>
        <taxon>Panicodae</taxon>
        <taxon>Paniceae</taxon>
        <taxon>Cenchrinae</taxon>
        <taxon>Setaria</taxon>
    </lineage>
</organism>
<dbReference type="OMA" id="GITRGRW"/>
<gene>
    <name evidence="3" type="ORF">SEVIR_5G325601v2</name>
</gene>
<feature type="region of interest" description="Disordered" evidence="1">
    <location>
        <begin position="51"/>
        <end position="88"/>
    </location>
</feature>
<dbReference type="Proteomes" id="UP000298652">
    <property type="component" value="Chromosome 5"/>
</dbReference>
<dbReference type="EMBL" id="CM016556">
    <property type="protein sequence ID" value="TKW16838.1"/>
    <property type="molecule type" value="Genomic_DNA"/>
</dbReference>
<dbReference type="AlphaFoldDB" id="A0A4U6UKV0"/>
<evidence type="ECO:0000256" key="1">
    <source>
        <dbReference type="SAM" id="MobiDB-lite"/>
    </source>
</evidence>
<sequence>MAARFGIVLFLSVLIVGTALAATPAGARVVPAGYYPAPVGAGDGTAFARAAAGGGRRGGIRRGRWNVQQGDAARKREVPGGPDPQHHN</sequence>
<keyword evidence="4" id="KW-1185">Reference proteome</keyword>
<feature type="chain" id="PRO_5020336744" evidence="2">
    <location>
        <begin position="22"/>
        <end position="88"/>
    </location>
</feature>
<dbReference type="Gramene" id="TKW16838">
    <property type="protein sequence ID" value="TKW16838"/>
    <property type="gene ID" value="SEVIR_5G325601v2"/>
</dbReference>
<feature type="signal peptide" evidence="2">
    <location>
        <begin position="1"/>
        <end position="21"/>
    </location>
</feature>
<reference evidence="3" key="1">
    <citation type="submission" date="2019-03" db="EMBL/GenBank/DDBJ databases">
        <title>WGS assembly of Setaria viridis.</title>
        <authorList>
            <person name="Huang P."/>
            <person name="Jenkins J."/>
            <person name="Grimwood J."/>
            <person name="Barry K."/>
            <person name="Healey A."/>
            <person name="Mamidi S."/>
            <person name="Sreedasyam A."/>
            <person name="Shu S."/>
            <person name="Feldman M."/>
            <person name="Wu J."/>
            <person name="Yu Y."/>
            <person name="Chen C."/>
            <person name="Johnson J."/>
            <person name="Rokhsar D."/>
            <person name="Baxter I."/>
            <person name="Schmutz J."/>
            <person name="Brutnell T."/>
            <person name="Kellogg E."/>
        </authorList>
    </citation>
    <scope>NUCLEOTIDE SEQUENCE [LARGE SCALE GENOMIC DNA]</scope>
</reference>
<evidence type="ECO:0000313" key="4">
    <source>
        <dbReference type="Proteomes" id="UP000298652"/>
    </source>
</evidence>
<name>A0A4U6UKV0_SETVI</name>
<accession>A0A4U6UKV0</accession>
<protein>
    <submittedName>
        <fullName evidence="3">Uncharacterized protein</fullName>
    </submittedName>
</protein>